<protein>
    <submittedName>
        <fullName evidence="2">Uncharacterized protein</fullName>
    </submittedName>
</protein>
<name>A0A7J9JIX8_9ROSI</name>
<feature type="non-terminal residue" evidence="2">
    <location>
        <position position="187"/>
    </location>
</feature>
<proteinExistence type="predicted"/>
<reference evidence="2 3" key="1">
    <citation type="journal article" date="2019" name="Genome Biol. Evol.">
        <title>Insights into the evolution of the New World diploid cottons (Gossypium, subgenus Houzingenia) based on genome sequencing.</title>
        <authorList>
            <person name="Grover C.E."/>
            <person name="Arick M.A. 2nd"/>
            <person name="Thrash A."/>
            <person name="Conover J.L."/>
            <person name="Sanders W.S."/>
            <person name="Peterson D.G."/>
            <person name="Frelichowski J.E."/>
            <person name="Scheffler J.A."/>
            <person name="Scheffler B.E."/>
            <person name="Wendel J.F."/>
        </authorList>
    </citation>
    <scope>NUCLEOTIDE SEQUENCE [LARGE SCALE GENOMIC DNA]</scope>
    <source>
        <strain evidence="2">6</strain>
        <tissue evidence="2">Leaf</tissue>
    </source>
</reference>
<evidence type="ECO:0000313" key="2">
    <source>
        <dbReference type="EMBL" id="MBA0833848.1"/>
    </source>
</evidence>
<sequence>MIVDHRNRRGYQKQPTDKKGNDWEKLVGSRFNVLHDLREENKYGNRMVDSTNFKGKNVAIYDNSLGINDSAIARHSGMRLKLHEPGSQDNLAANELGRVEPVYGFGYSLSIPILENESSGREGSSLASVVEVVDLSIVSTKLFKGIDYLKLRDSKRVRKFSISTFTKNKCSKFKWKASVRMVISDAM</sequence>
<dbReference type="AlphaFoldDB" id="A0A7J9JIX8"/>
<dbReference type="Proteomes" id="UP000593575">
    <property type="component" value="Unassembled WGS sequence"/>
</dbReference>
<evidence type="ECO:0000256" key="1">
    <source>
        <dbReference type="SAM" id="MobiDB-lite"/>
    </source>
</evidence>
<keyword evidence="3" id="KW-1185">Reference proteome</keyword>
<evidence type="ECO:0000313" key="3">
    <source>
        <dbReference type="Proteomes" id="UP000593575"/>
    </source>
</evidence>
<accession>A0A7J9JIX8</accession>
<dbReference type="EMBL" id="JABFAE010000008">
    <property type="protein sequence ID" value="MBA0833848.1"/>
    <property type="molecule type" value="Genomic_DNA"/>
</dbReference>
<gene>
    <name evidence="2" type="ORF">Goarm_006267</name>
</gene>
<comment type="caution">
    <text evidence="2">The sequence shown here is derived from an EMBL/GenBank/DDBJ whole genome shotgun (WGS) entry which is preliminary data.</text>
</comment>
<organism evidence="2 3">
    <name type="scientific">Gossypium armourianum</name>
    <dbReference type="NCBI Taxonomy" id="34283"/>
    <lineage>
        <taxon>Eukaryota</taxon>
        <taxon>Viridiplantae</taxon>
        <taxon>Streptophyta</taxon>
        <taxon>Embryophyta</taxon>
        <taxon>Tracheophyta</taxon>
        <taxon>Spermatophyta</taxon>
        <taxon>Magnoliopsida</taxon>
        <taxon>eudicotyledons</taxon>
        <taxon>Gunneridae</taxon>
        <taxon>Pentapetalae</taxon>
        <taxon>rosids</taxon>
        <taxon>malvids</taxon>
        <taxon>Malvales</taxon>
        <taxon>Malvaceae</taxon>
        <taxon>Malvoideae</taxon>
        <taxon>Gossypium</taxon>
    </lineage>
</organism>
<feature type="region of interest" description="Disordered" evidence="1">
    <location>
        <begin position="1"/>
        <end position="21"/>
    </location>
</feature>
<feature type="compositionally biased region" description="Basic residues" evidence="1">
    <location>
        <begin position="1"/>
        <end position="11"/>
    </location>
</feature>